<dbReference type="AlphaFoldDB" id="E3L2U1"/>
<evidence type="ECO:0000313" key="3">
    <source>
        <dbReference type="Proteomes" id="UP000008783"/>
    </source>
</evidence>
<feature type="transmembrane region" description="Helical" evidence="1">
    <location>
        <begin position="66"/>
        <end position="85"/>
    </location>
</feature>
<sequence>MIDAYMGQISSRITAFSLVHTTSFVNRRSLERIFAGSSNTIKFHQTIDTLAATSFTSHLSASLQKFRMMSIVILVVTWLGGLAVGSSKLIPQAKLCYSYANTNTNHATCGKLVCPYGCSWPFVTAENCMPTTGPTVGVNATSQICHLGYWKESNQVSSCITKFGSYKCSGGSTGFASCTGCRSA</sequence>
<evidence type="ECO:0000313" key="2">
    <source>
        <dbReference type="EMBL" id="EFP90866.1"/>
    </source>
</evidence>
<proteinExistence type="predicted"/>
<accession>E3L2U1</accession>
<evidence type="ECO:0000256" key="1">
    <source>
        <dbReference type="SAM" id="Phobius"/>
    </source>
</evidence>
<keyword evidence="1" id="KW-0472">Membrane</keyword>
<dbReference type="HOGENOM" id="CLU_128357_0_0_1"/>
<dbReference type="GeneID" id="10530772"/>
<dbReference type="VEuPathDB" id="FungiDB:PGTG_17065"/>
<organism evidence="2 3">
    <name type="scientific">Puccinia graminis f. sp. tritici (strain CRL 75-36-700-3 / race SCCL)</name>
    <name type="common">Black stem rust fungus</name>
    <dbReference type="NCBI Taxonomy" id="418459"/>
    <lineage>
        <taxon>Eukaryota</taxon>
        <taxon>Fungi</taxon>
        <taxon>Dikarya</taxon>
        <taxon>Basidiomycota</taxon>
        <taxon>Pucciniomycotina</taxon>
        <taxon>Pucciniomycetes</taxon>
        <taxon>Pucciniales</taxon>
        <taxon>Pucciniaceae</taxon>
        <taxon>Puccinia</taxon>
    </lineage>
</organism>
<protein>
    <submittedName>
        <fullName evidence="2">Uncharacterized protein</fullName>
    </submittedName>
</protein>
<dbReference type="InParanoid" id="E3L2U1"/>
<keyword evidence="3" id="KW-1185">Reference proteome</keyword>
<name>E3L2U1_PUCGT</name>
<dbReference type="Proteomes" id="UP000008783">
    <property type="component" value="Unassembled WGS sequence"/>
</dbReference>
<keyword evidence="1" id="KW-0812">Transmembrane</keyword>
<reference key="1">
    <citation type="submission" date="2007-01" db="EMBL/GenBank/DDBJ databases">
        <title>The Genome Sequence of Puccinia graminis f. sp. tritici Strain CRL 75-36-700-3.</title>
        <authorList>
            <consortium name="The Broad Institute Genome Sequencing Platform"/>
            <person name="Birren B."/>
            <person name="Lander E."/>
            <person name="Galagan J."/>
            <person name="Nusbaum C."/>
            <person name="Devon K."/>
            <person name="Cuomo C."/>
            <person name="Jaffe D."/>
            <person name="Butler J."/>
            <person name="Alvarez P."/>
            <person name="Gnerre S."/>
            <person name="Grabherr M."/>
            <person name="Mauceli E."/>
            <person name="Brockman W."/>
            <person name="Young S."/>
            <person name="LaButti K."/>
            <person name="Sykes S."/>
            <person name="DeCaprio D."/>
            <person name="Crawford M."/>
            <person name="Koehrsen M."/>
            <person name="Engels R."/>
            <person name="Montgomery P."/>
            <person name="Pearson M."/>
            <person name="Howarth C."/>
            <person name="Larson L."/>
            <person name="White J."/>
            <person name="Zeng Q."/>
            <person name="Kodira C."/>
            <person name="Yandava C."/>
            <person name="Alvarado L."/>
            <person name="O'Leary S."/>
            <person name="Szabo L."/>
            <person name="Dean R."/>
            <person name="Schein J."/>
        </authorList>
    </citation>
    <scope>NUCLEOTIDE SEQUENCE</scope>
    <source>
        <strain>CRL 75-36-700-3</strain>
    </source>
</reference>
<dbReference type="OMA" id="ICNTYSN"/>
<dbReference type="KEGG" id="pgr:PGTG_17065"/>
<reference evidence="3" key="2">
    <citation type="journal article" date="2011" name="Proc. Natl. Acad. Sci. U.S.A.">
        <title>Obligate biotrophy features unraveled by the genomic analysis of rust fungi.</title>
        <authorList>
            <person name="Duplessis S."/>
            <person name="Cuomo C.A."/>
            <person name="Lin Y.-C."/>
            <person name="Aerts A."/>
            <person name="Tisserant E."/>
            <person name="Veneault-Fourrey C."/>
            <person name="Joly D.L."/>
            <person name="Hacquard S."/>
            <person name="Amselem J."/>
            <person name="Cantarel B.L."/>
            <person name="Chiu R."/>
            <person name="Coutinho P.M."/>
            <person name="Feau N."/>
            <person name="Field M."/>
            <person name="Frey P."/>
            <person name="Gelhaye E."/>
            <person name="Goldberg J."/>
            <person name="Grabherr M.G."/>
            <person name="Kodira C.D."/>
            <person name="Kohler A."/>
            <person name="Kuees U."/>
            <person name="Lindquist E.A."/>
            <person name="Lucas S.M."/>
            <person name="Mago R."/>
            <person name="Mauceli E."/>
            <person name="Morin E."/>
            <person name="Murat C."/>
            <person name="Pangilinan J.L."/>
            <person name="Park R."/>
            <person name="Pearson M."/>
            <person name="Quesneville H."/>
            <person name="Rouhier N."/>
            <person name="Sakthikumar S."/>
            <person name="Salamov A.A."/>
            <person name="Schmutz J."/>
            <person name="Selles B."/>
            <person name="Shapiro H."/>
            <person name="Tanguay P."/>
            <person name="Tuskan G.A."/>
            <person name="Henrissat B."/>
            <person name="Van de Peer Y."/>
            <person name="Rouze P."/>
            <person name="Ellis J.G."/>
            <person name="Dodds P.N."/>
            <person name="Schein J.E."/>
            <person name="Zhong S."/>
            <person name="Hamelin R.C."/>
            <person name="Grigoriev I.V."/>
            <person name="Szabo L.J."/>
            <person name="Martin F."/>
        </authorList>
    </citation>
    <scope>NUCLEOTIDE SEQUENCE [LARGE SCALE GENOMIC DNA]</scope>
    <source>
        <strain evidence="3">CRL 75-36-700-3 / race SCCL</strain>
    </source>
</reference>
<dbReference type="EMBL" id="DS178338">
    <property type="protein sequence ID" value="EFP90866.1"/>
    <property type="molecule type" value="Genomic_DNA"/>
</dbReference>
<keyword evidence="1" id="KW-1133">Transmembrane helix</keyword>
<dbReference type="OrthoDB" id="2506352at2759"/>
<gene>
    <name evidence="2" type="ORF">PGTG_17065</name>
</gene>
<dbReference type="RefSeq" id="XP_003335285.1">
    <property type="nucleotide sequence ID" value="XM_003335237.2"/>
</dbReference>